<keyword evidence="1" id="KW-0472">Membrane</keyword>
<name>A0A1I7MJF4_9MICC</name>
<dbReference type="AlphaFoldDB" id="A0A1I7MJF4"/>
<proteinExistence type="predicted"/>
<reference evidence="2 3" key="1">
    <citation type="submission" date="2016-10" db="EMBL/GenBank/DDBJ databases">
        <authorList>
            <person name="de Groot N.N."/>
        </authorList>
    </citation>
    <scope>NUCLEOTIDE SEQUENCE [LARGE SCALE GENOMIC DNA]</scope>
    <source>
        <strain evidence="2 3">CGMCC 1.7054</strain>
    </source>
</reference>
<accession>A0A1I7MJF4</accession>
<keyword evidence="3" id="KW-1185">Reference proteome</keyword>
<keyword evidence="1" id="KW-0812">Transmembrane</keyword>
<sequence length="210" mass="21678">MPRPHLGSGPGRLARGWGAALIATLVAAGSHSLAGPGHHADTPSSLVFILTLALAGPLCTALAGRVLSWTRLSAGVLLSQGLFHGLYSLGPGVAPSPAGITPGHEHHVQHLTVAAAEPLPVSEAGVSMAAAHLVAAVVTVLLLRQGEQAVLTAAEWVLLRRPVLTLVPVVLPSVFGQGRAAWHRPPILQPFRDVVTGLQWRGPPSWSLAP</sequence>
<keyword evidence="1" id="KW-1133">Transmembrane helix</keyword>
<dbReference type="EMBL" id="FPCG01000003">
    <property type="protein sequence ID" value="SFV22065.1"/>
    <property type="molecule type" value="Genomic_DNA"/>
</dbReference>
<dbReference type="Proteomes" id="UP000198881">
    <property type="component" value="Unassembled WGS sequence"/>
</dbReference>
<protein>
    <submittedName>
        <fullName evidence="2">Uncharacterized protein</fullName>
    </submittedName>
</protein>
<feature type="transmembrane region" description="Helical" evidence="1">
    <location>
        <begin position="44"/>
        <end position="63"/>
    </location>
</feature>
<evidence type="ECO:0000313" key="2">
    <source>
        <dbReference type="EMBL" id="SFV22065.1"/>
    </source>
</evidence>
<dbReference type="OrthoDB" id="5125396at2"/>
<organism evidence="2 3">
    <name type="scientific">Micrococcus terreus</name>
    <dbReference type="NCBI Taxonomy" id="574650"/>
    <lineage>
        <taxon>Bacteria</taxon>
        <taxon>Bacillati</taxon>
        <taxon>Actinomycetota</taxon>
        <taxon>Actinomycetes</taxon>
        <taxon>Micrococcales</taxon>
        <taxon>Micrococcaceae</taxon>
        <taxon>Micrococcus</taxon>
    </lineage>
</organism>
<evidence type="ECO:0000313" key="3">
    <source>
        <dbReference type="Proteomes" id="UP000198881"/>
    </source>
</evidence>
<gene>
    <name evidence="2" type="ORF">SAMN04487966_103183</name>
</gene>
<dbReference type="RefSeq" id="WP_091695789.1">
    <property type="nucleotide sequence ID" value="NZ_FPCG01000003.1"/>
</dbReference>
<evidence type="ECO:0000256" key="1">
    <source>
        <dbReference type="SAM" id="Phobius"/>
    </source>
</evidence>
<dbReference type="STRING" id="574650.SAMN04487966_103183"/>